<dbReference type="InterPro" id="IPR051055">
    <property type="entry name" value="PIF1_helicase"/>
</dbReference>
<evidence type="ECO:0000313" key="2">
    <source>
        <dbReference type="EMBL" id="PKC76106.1"/>
    </source>
</evidence>
<accession>A0A2N0SKT8</accession>
<dbReference type="PANTHER" id="PTHR47642:SF7">
    <property type="entry name" value="ATP-DEPENDENT DNA HELICASE PIF1"/>
    <property type="match status" value="1"/>
</dbReference>
<proteinExistence type="predicted"/>
<feature type="compositionally biased region" description="Low complexity" evidence="1">
    <location>
        <begin position="23"/>
        <end position="39"/>
    </location>
</feature>
<dbReference type="VEuPathDB" id="FungiDB:FUN_005518"/>
<sequence>MNTQNTAELTAPENSSLEASIHAPASGSVSSHSPADPSSTTRAPSIVDKLTLNEARGLCARSDPQADPYGREGQVPVGNDTYLLCHVTYLVIVIEYYMSPFTIDPMMATWVSWGHVSIHFFFKIGVLTLAPGEILTSYAIMAINQAENVEGKPVHSTLKIKDVWQSLVMHQNLHQEHKKIKAIIIDEVSMFSADTAYFVVNGGPLQDAFTLTVHKTQGLTLSHSTISLDTSMFEYGQSYLAMNRARVDVETFQEFAQEENRTRL</sequence>
<gene>
    <name evidence="2" type="ORF">RhiirA1_528250</name>
</gene>
<organism evidence="2 3">
    <name type="scientific">Rhizophagus irregularis</name>
    <dbReference type="NCBI Taxonomy" id="588596"/>
    <lineage>
        <taxon>Eukaryota</taxon>
        <taxon>Fungi</taxon>
        <taxon>Fungi incertae sedis</taxon>
        <taxon>Mucoromycota</taxon>
        <taxon>Glomeromycotina</taxon>
        <taxon>Glomeromycetes</taxon>
        <taxon>Glomerales</taxon>
        <taxon>Glomeraceae</taxon>
        <taxon>Rhizophagus</taxon>
    </lineage>
</organism>
<dbReference type="VEuPathDB" id="FungiDB:RhiirFUN_006597"/>
<dbReference type="Gene3D" id="3.40.50.300">
    <property type="entry name" value="P-loop containing nucleotide triphosphate hydrolases"/>
    <property type="match status" value="1"/>
</dbReference>
<name>A0A2N0SKT8_9GLOM</name>
<feature type="region of interest" description="Disordered" evidence="1">
    <location>
        <begin position="1"/>
        <end position="46"/>
    </location>
</feature>
<evidence type="ECO:0000256" key="1">
    <source>
        <dbReference type="SAM" id="MobiDB-lite"/>
    </source>
</evidence>
<dbReference type="AlphaFoldDB" id="A0A2N0SKT8"/>
<dbReference type="VEuPathDB" id="FungiDB:RhiirFUN_006595"/>
<reference evidence="2 3" key="1">
    <citation type="submission" date="2017-10" db="EMBL/GenBank/DDBJ databases">
        <title>Extensive intraspecific genome diversity in a model arbuscular mycorrhizal fungus.</title>
        <authorList>
            <person name="Chen E.C.H."/>
            <person name="Morin E."/>
            <person name="Baudet D."/>
            <person name="Noel J."/>
            <person name="Ndikumana S."/>
            <person name="Charron P."/>
            <person name="St-Onge C."/>
            <person name="Giorgi J."/>
            <person name="Grigoriev I.V."/>
            <person name="Roux C."/>
            <person name="Martin F.M."/>
            <person name="Corradi N."/>
        </authorList>
    </citation>
    <scope>NUCLEOTIDE SEQUENCE [LARGE SCALE GENOMIC DNA]</scope>
    <source>
        <strain evidence="2 3">A1</strain>
    </source>
</reference>
<dbReference type="VEuPathDB" id="FungiDB:RhiirA1_528250"/>
<feature type="compositionally biased region" description="Polar residues" evidence="1">
    <location>
        <begin position="1"/>
        <end position="18"/>
    </location>
</feature>
<dbReference type="PANTHER" id="PTHR47642">
    <property type="entry name" value="ATP-DEPENDENT DNA HELICASE"/>
    <property type="match status" value="1"/>
</dbReference>
<dbReference type="Proteomes" id="UP000232688">
    <property type="component" value="Unassembled WGS sequence"/>
</dbReference>
<reference evidence="2 3" key="2">
    <citation type="submission" date="2017-10" db="EMBL/GenBank/DDBJ databases">
        <title>Genome analyses suggest a sexual origin of heterokaryosis in a supposedly ancient asexual fungus.</title>
        <authorList>
            <person name="Corradi N."/>
            <person name="Sedzielewska K."/>
            <person name="Noel J."/>
            <person name="Charron P."/>
            <person name="Farinelli L."/>
            <person name="Marton T."/>
            <person name="Kruger M."/>
            <person name="Pelin A."/>
            <person name="Brachmann A."/>
            <person name="Corradi N."/>
        </authorList>
    </citation>
    <scope>NUCLEOTIDE SEQUENCE [LARGE SCALE GENOMIC DNA]</scope>
    <source>
        <strain evidence="2 3">A1</strain>
    </source>
</reference>
<dbReference type="InterPro" id="IPR027417">
    <property type="entry name" value="P-loop_NTPase"/>
</dbReference>
<dbReference type="EMBL" id="LLXH01000009">
    <property type="protein sequence ID" value="PKC76106.1"/>
    <property type="molecule type" value="Genomic_DNA"/>
</dbReference>
<comment type="caution">
    <text evidence="2">The sequence shown here is derived from an EMBL/GenBank/DDBJ whole genome shotgun (WGS) entry which is preliminary data.</text>
</comment>
<evidence type="ECO:0000313" key="3">
    <source>
        <dbReference type="Proteomes" id="UP000232688"/>
    </source>
</evidence>
<protein>
    <submittedName>
        <fullName evidence="2">Uncharacterized protein</fullName>
    </submittedName>
</protein>